<protein>
    <submittedName>
        <fullName evidence="3">Copper amine oxidase N-terminal domain-containing protein</fullName>
    </submittedName>
</protein>
<feature type="domain" description="Copper amine oxidase-like N-terminal" evidence="2">
    <location>
        <begin position="33"/>
        <end position="139"/>
    </location>
</feature>
<evidence type="ECO:0000313" key="3">
    <source>
        <dbReference type="EMBL" id="MEF2966418.1"/>
    </source>
</evidence>
<keyword evidence="1" id="KW-0732">Signal</keyword>
<dbReference type="Gene3D" id="3.30.457.10">
    <property type="entry name" value="Copper amine oxidase-like, N-terminal domain"/>
    <property type="match status" value="1"/>
</dbReference>
<dbReference type="InterPro" id="IPR012854">
    <property type="entry name" value="Cu_amine_oxidase-like_N"/>
</dbReference>
<proteinExistence type="predicted"/>
<name>A0ABU7VSQ4_9BACL</name>
<keyword evidence="4" id="KW-1185">Reference proteome</keyword>
<dbReference type="Pfam" id="PF07833">
    <property type="entry name" value="Cu_amine_oxidN1"/>
    <property type="match status" value="1"/>
</dbReference>
<dbReference type="InterPro" id="IPR036582">
    <property type="entry name" value="Mao_N_sf"/>
</dbReference>
<dbReference type="Proteomes" id="UP001306950">
    <property type="component" value="Unassembled WGS sequence"/>
</dbReference>
<dbReference type="RefSeq" id="WP_331846631.1">
    <property type="nucleotide sequence ID" value="NZ_JAZHPZ010000004.1"/>
</dbReference>
<comment type="caution">
    <text evidence="3">The sequence shown here is derived from an EMBL/GenBank/DDBJ whole genome shotgun (WGS) entry which is preliminary data.</text>
</comment>
<sequence>MRKIWTTFLAALLVVPLLLQNTAQAATPISVYIDGAKLATDQAPVVVQSRVLLPLRAIFEALDATVNWNQWTQTVTATRDNTTVVLKLKSKTATINNETVTLDVPAQAINGRTLVPVRFVSEALGSQVDWNSASKRVAITSNRDSGQQPQPGTVSPVSYVTAKDVANNGDGRDLQVSFSRSSSESLVDHYRILVVKAANASSFNLTSALKVSSSNYTTLRPNGADPSVTLASSARDVDGTAIQTNQSYVVYVLAIGKSGYGSALSNASAQLVLGTGVSVDAATNVKASDNSDYGDGRDLSVSFTRAQSESNISNYRIFIVKTKDAGSFNLAAAASNQYYTNVSKSGTGTTLIGNLSSSSRDTSGELIKNGVSYTAYVLSVSNTSTASNKLSAASGTISLSKGAVTAPVITQVDDRSDYGDGRDLRVSFTKVSDESKISGYRIFVVKAGDYGDFTLSRANAVSSSNYTEISKTGYNQSPYLSSSARDVDGDKIKNGTNYRVFVMAVGTSANNALSSASSSIKLLNNYGVGAISDLEVSDVNDYNDGRDLLVSFDRASDESNIGEYRIMVVKSSNAGSFTVSKASKVTSKNYTVAAKGKDYNSVLSSGARDVDGDKIQNGTSYRVFVLSVGKGSYEGENTLSAQSSSIKLANNYSVAAVVKPEVSDVSDYDDGRDLQVTFNRASDESNISNYRIFVVKSSDASSFTLAKASKNGYYTQVSKAGNTLSQVLSSKARDIDGDLIEEGVKYRVFVLSVGSGSYSGNNALSTASDPITLADNLTVQAVSGLSVSTETANSTGTAGDIKVSFNKPANETNIAEYRILVVPAAQAGGFTLEDANSVTVSGNYTSVTPNGGNVSGYPVHGPNDAFGDPIDTETTYRVFVLSVAKTGSGEANKLSAASSNQVKVNPAAPAAEPATITAVTALSNSEIQVSFTEPGNTSNVASYMIVATEAGTPVDYNAVLKAGYSVQVQKGNTGETLQGTVTRDLANETIDTSDSAYDVYILSVPTDTSSPNGYALSGKFTITTME</sequence>
<feature type="signal peptide" evidence="1">
    <location>
        <begin position="1"/>
        <end position="25"/>
    </location>
</feature>
<gene>
    <name evidence="3" type="ORF">V3851_11310</name>
</gene>
<evidence type="ECO:0000313" key="4">
    <source>
        <dbReference type="Proteomes" id="UP001306950"/>
    </source>
</evidence>
<dbReference type="EMBL" id="JAZHPZ010000004">
    <property type="protein sequence ID" value="MEF2966418.1"/>
    <property type="molecule type" value="Genomic_DNA"/>
</dbReference>
<feature type="chain" id="PRO_5046316600" evidence="1">
    <location>
        <begin position="26"/>
        <end position="1026"/>
    </location>
</feature>
<evidence type="ECO:0000259" key="2">
    <source>
        <dbReference type="Pfam" id="PF07833"/>
    </source>
</evidence>
<dbReference type="SUPFAM" id="SSF55383">
    <property type="entry name" value="Copper amine oxidase, domain N"/>
    <property type="match status" value="1"/>
</dbReference>
<evidence type="ECO:0000256" key="1">
    <source>
        <dbReference type="SAM" id="SignalP"/>
    </source>
</evidence>
<reference evidence="3 4" key="1">
    <citation type="submission" date="2024-02" db="EMBL/GenBank/DDBJ databases">
        <title>A nitrogen-fixing paenibacillus bacterium.</title>
        <authorList>
            <person name="Zhang W.L."/>
            <person name="Chen S.F."/>
        </authorList>
    </citation>
    <scope>NUCLEOTIDE SEQUENCE [LARGE SCALE GENOMIC DNA]</scope>
    <source>
        <strain evidence="3 4">M1</strain>
    </source>
</reference>
<organism evidence="3 4">
    <name type="scientific">Paenibacillus haidiansis</name>
    <dbReference type="NCBI Taxonomy" id="1574488"/>
    <lineage>
        <taxon>Bacteria</taxon>
        <taxon>Bacillati</taxon>
        <taxon>Bacillota</taxon>
        <taxon>Bacilli</taxon>
        <taxon>Bacillales</taxon>
        <taxon>Paenibacillaceae</taxon>
        <taxon>Paenibacillus</taxon>
    </lineage>
</organism>
<accession>A0ABU7VSQ4</accession>